<protein>
    <submittedName>
        <fullName evidence="2">Putative transmembrane protein</fullName>
    </submittedName>
</protein>
<sequence>MPVAGEAAEMPVPAGGSSASLGSAPPALSPLFSSPSELLYTFFPLVVLFVCFHAISSNSPASPSLSISASIRAFRLHLAAVHHSLPTSLFSLNVLLSPAFLCLLLPYASFLLLRLLPALSLEPSIPPSAVAVTYADLFQSPSVFSLPAAETTQLAGERKKRLFLSFFSLPDPQTFSPLLRFLLHPFYLSQSSVVFWLGVGPFLLYSCAVYIQQAIEEERRGLTLAQQTDRQTSSPRLRAALAILICLYMPAVFMTWLVAHVFPTAEAQPFRYFGVSGTIYALAAVVFFYDPVVHSGMFADPSIQFPLPLHVRSVTSVLVFFLFLFSPPPGDLLLLLSGALSAVLAVAAATVPPFFGVSGAVAAFSAVTSAVAFGGRLGISHTLVSSVSSLFFVDLGPLDSGAVSPAGKEYMRVSSDGAAPPDPLTWTVAGLFLVFAGGMALAGACWRWASLLDWLVHAVRDGRSVRARLTSAAVMVAFTCLPFSFSSLPSLGELFSDPLKTLRSLPVGDPSLYAVTCTERTVLLGSIGAKTAAFWTPLFGMGGRSRKLKYFIGPLLLFLLFVGMTSEHWRRIGPGFIGTVFSLYQLLALQPQEEP</sequence>
<feature type="transmembrane region" description="Helical" evidence="1">
    <location>
        <begin position="309"/>
        <end position="326"/>
    </location>
</feature>
<keyword evidence="1" id="KW-1133">Transmembrane helix</keyword>
<dbReference type="EMBL" id="AHZU02000426">
    <property type="protein sequence ID" value="KFG44541.1"/>
    <property type="molecule type" value="Genomic_DNA"/>
</dbReference>
<reference evidence="2 3" key="1">
    <citation type="submission" date="2014-02" db="EMBL/GenBank/DDBJ databases">
        <authorList>
            <person name="Sibley D."/>
            <person name="Venepally P."/>
            <person name="Karamycheva S."/>
            <person name="Hadjithomas M."/>
            <person name="Khan A."/>
            <person name="Brunk B."/>
            <person name="Roos D."/>
            <person name="Caler E."/>
            <person name="Lorenzi H."/>
        </authorList>
    </citation>
    <scope>NUCLEOTIDE SEQUENCE [LARGE SCALE GENOMIC DNA]</scope>
    <source>
        <strain evidence="2 3">GAB2-2007-GAL-DOM2</strain>
    </source>
</reference>
<dbReference type="AlphaFoldDB" id="A0A086KJH3"/>
<feature type="transmembrane region" description="Helical" evidence="1">
    <location>
        <begin position="469"/>
        <end position="492"/>
    </location>
</feature>
<feature type="transmembrane region" description="Helical" evidence="1">
    <location>
        <begin position="38"/>
        <end position="55"/>
    </location>
</feature>
<feature type="transmembrane region" description="Helical" evidence="1">
    <location>
        <begin position="548"/>
        <end position="566"/>
    </location>
</feature>
<accession>A0A086KJH3</accession>
<organism evidence="2 3">
    <name type="scientific">Toxoplasma gondii GAB2-2007-GAL-DOM2</name>
    <dbReference type="NCBI Taxonomy" id="1130820"/>
    <lineage>
        <taxon>Eukaryota</taxon>
        <taxon>Sar</taxon>
        <taxon>Alveolata</taxon>
        <taxon>Apicomplexa</taxon>
        <taxon>Conoidasida</taxon>
        <taxon>Coccidia</taxon>
        <taxon>Eucoccidiorida</taxon>
        <taxon>Eimeriorina</taxon>
        <taxon>Sarcocystidae</taxon>
        <taxon>Toxoplasma</taxon>
    </lineage>
</organism>
<feature type="transmembrane region" description="Helical" evidence="1">
    <location>
        <begin position="239"/>
        <end position="258"/>
    </location>
</feature>
<feature type="transmembrane region" description="Helical" evidence="1">
    <location>
        <begin position="512"/>
        <end position="536"/>
    </location>
</feature>
<evidence type="ECO:0000313" key="3">
    <source>
        <dbReference type="Proteomes" id="UP000028837"/>
    </source>
</evidence>
<dbReference type="Proteomes" id="UP000028837">
    <property type="component" value="Unassembled WGS sequence"/>
</dbReference>
<keyword evidence="1 2" id="KW-0812">Transmembrane</keyword>
<evidence type="ECO:0000256" key="1">
    <source>
        <dbReference type="SAM" id="Phobius"/>
    </source>
</evidence>
<keyword evidence="1" id="KW-0472">Membrane</keyword>
<comment type="caution">
    <text evidence="2">The sequence shown here is derived from an EMBL/GenBank/DDBJ whole genome shotgun (WGS) entry which is preliminary data.</text>
</comment>
<evidence type="ECO:0000313" key="2">
    <source>
        <dbReference type="EMBL" id="KFG44541.1"/>
    </source>
</evidence>
<name>A0A086KJH3_TOXGO</name>
<dbReference type="VEuPathDB" id="ToxoDB:TGDOM2_310370"/>
<proteinExistence type="predicted"/>
<feature type="transmembrane region" description="Helical" evidence="1">
    <location>
        <begin position="92"/>
        <end position="113"/>
    </location>
</feature>
<dbReference type="OrthoDB" id="332168at2759"/>
<feature type="transmembrane region" description="Helical" evidence="1">
    <location>
        <begin position="270"/>
        <end position="289"/>
    </location>
</feature>
<feature type="transmembrane region" description="Helical" evidence="1">
    <location>
        <begin position="424"/>
        <end position="449"/>
    </location>
</feature>
<feature type="transmembrane region" description="Helical" evidence="1">
    <location>
        <begin position="193"/>
        <end position="211"/>
    </location>
</feature>
<gene>
    <name evidence="2" type="ORF">TGDOM2_310370</name>
</gene>